<dbReference type="SMART" id="SM01204">
    <property type="entry name" value="FIST_C"/>
    <property type="match status" value="1"/>
</dbReference>
<dbReference type="InterPro" id="IPR019494">
    <property type="entry name" value="FIST_C"/>
</dbReference>
<feature type="domain" description="FIST C-domain" evidence="2">
    <location>
        <begin position="248"/>
        <end position="385"/>
    </location>
</feature>
<evidence type="ECO:0000259" key="2">
    <source>
        <dbReference type="SMART" id="SM01204"/>
    </source>
</evidence>
<dbReference type="PANTHER" id="PTHR40252">
    <property type="entry name" value="BLR0328 PROTEIN"/>
    <property type="match status" value="1"/>
</dbReference>
<keyword evidence="4" id="KW-1185">Reference proteome</keyword>
<protein>
    <submittedName>
        <fullName evidence="3">Uncharacterized protein</fullName>
    </submittedName>
</protein>
<dbReference type="EMBL" id="CP001696">
    <property type="protein sequence ID" value="ACV24465.1"/>
    <property type="molecule type" value="Genomic_DNA"/>
</dbReference>
<dbReference type="SMART" id="SM00897">
    <property type="entry name" value="FIST"/>
    <property type="match status" value="1"/>
</dbReference>
<name>C7P7D3_METFA</name>
<dbReference type="InterPro" id="IPR013702">
    <property type="entry name" value="FIST_domain_N"/>
</dbReference>
<evidence type="ECO:0000259" key="1">
    <source>
        <dbReference type="SMART" id="SM00897"/>
    </source>
</evidence>
<evidence type="ECO:0000313" key="3">
    <source>
        <dbReference type="EMBL" id="ACV24465.1"/>
    </source>
</evidence>
<gene>
    <name evidence="3" type="ordered locus">Mefer_0646</name>
</gene>
<evidence type="ECO:0000313" key="4">
    <source>
        <dbReference type="Proteomes" id="UP000001495"/>
    </source>
</evidence>
<dbReference type="InterPro" id="IPR036390">
    <property type="entry name" value="WH_DNA-bd_sf"/>
</dbReference>
<dbReference type="Pfam" id="PF08495">
    <property type="entry name" value="FIST"/>
    <property type="match status" value="1"/>
</dbReference>
<dbReference type="STRING" id="573064.Mefer_0646"/>
<sequence length="487" mass="54986">MLINIFIFNIFIKVINMKFIEFGWGHSNDENPLKSGAYAVTEALKNIENDKYINLAFLFSSPDYEPEEVLNGVKLILGNDIPIVGGSARYSIINNEPHKGVSVGIISSKYIDIGIGVGLGVSINPEECGKKAIETAIKDLGMAPKLVMVFMDCCNFEEEVLNGIIKKLGMCVPIFGGVTSDNFEFSRTYQYCNDVYVDSVVCVVFGGDIVPKITVGRFTERELISKKTKGRVTEANKRYVSKINNINALDYYMSVFNYKKLGEISKDREFYFTHQFGTLDLNNEKIHIKGPISIKNNALVFGSNIREGVELIDYEIDKDKIKHIFEEVNKSILNTPPQYPHAFSFLALPVYLAEIGKDKTNEWLEVLKDLYPLFGFSSYGEIVFSEYNNYTIALCSILPDLANICIKEGISMITKYPATKETIKKIYEMGGSVKIEELAENLGIHRRTAYDRVEPLLKHGFVKKEGAKVELTDLGKLLLEKFILKFW</sequence>
<dbReference type="AlphaFoldDB" id="C7P7D3"/>
<reference evidence="3" key="1">
    <citation type="submission" date="2009-08" db="EMBL/GenBank/DDBJ databases">
        <title>Complete sequence of chromosome of Methanocaldococcus fervens AG86.</title>
        <authorList>
            <consortium name="US DOE Joint Genome Institute"/>
            <person name="Lucas S."/>
            <person name="Copeland A."/>
            <person name="Lapidus A."/>
            <person name="Glavina del Rio T."/>
            <person name="Tice H."/>
            <person name="Bruce D."/>
            <person name="Goodwin L."/>
            <person name="Pitluck S."/>
            <person name="Chertkov O."/>
            <person name="Detter J.C."/>
            <person name="Han C."/>
            <person name="Tapia R."/>
            <person name="Larimer F."/>
            <person name="Land M."/>
            <person name="Hauser L."/>
            <person name="Kyrpides N."/>
            <person name="Ovchinnikova G."/>
            <person name="Lupa-Sieprawska M."/>
            <person name="Whitman W.B."/>
        </authorList>
    </citation>
    <scope>NUCLEOTIDE SEQUENCE [LARGE SCALE GENOMIC DNA]</scope>
    <source>
        <strain evidence="3">AG86</strain>
    </source>
</reference>
<feature type="domain" description="FIST" evidence="1">
    <location>
        <begin position="51"/>
        <end position="247"/>
    </location>
</feature>
<dbReference type="Proteomes" id="UP000001495">
    <property type="component" value="Chromosome"/>
</dbReference>
<dbReference type="InterPro" id="IPR036388">
    <property type="entry name" value="WH-like_DNA-bd_sf"/>
</dbReference>
<organism evidence="3 4">
    <name type="scientific">Methanocaldococcus fervens (strain DSM 4213 / JCM 15782 / AG86)</name>
    <name type="common">Methanococcus fervens</name>
    <dbReference type="NCBI Taxonomy" id="573064"/>
    <lineage>
        <taxon>Archaea</taxon>
        <taxon>Methanobacteriati</taxon>
        <taxon>Methanobacteriota</taxon>
        <taxon>Methanomada group</taxon>
        <taxon>Methanococci</taxon>
        <taxon>Methanococcales</taxon>
        <taxon>Methanocaldococcaceae</taxon>
        <taxon>Methanocaldococcus</taxon>
    </lineage>
</organism>
<dbReference type="SUPFAM" id="SSF46785">
    <property type="entry name" value="Winged helix' DNA-binding domain"/>
    <property type="match status" value="1"/>
</dbReference>
<dbReference type="HOGENOM" id="CLU_559763_0_0_2"/>
<accession>C7P7D3</accession>
<dbReference type="PANTHER" id="PTHR40252:SF2">
    <property type="entry name" value="BLR0328 PROTEIN"/>
    <property type="match status" value="1"/>
</dbReference>
<dbReference type="eggNOG" id="arCOG02838">
    <property type="taxonomic scope" value="Archaea"/>
</dbReference>
<dbReference type="eggNOG" id="arCOG02100">
    <property type="taxonomic scope" value="Archaea"/>
</dbReference>
<proteinExistence type="predicted"/>
<dbReference type="KEGG" id="mfe:Mefer_0646"/>
<dbReference type="Gene3D" id="1.10.10.10">
    <property type="entry name" value="Winged helix-like DNA-binding domain superfamily/Winged helix DNA-binding domain"/>
    <property type="match status" value="1"/>
</dbReference>